<accession>A0AAP0EP25</accession>
<dbReference type="Pfam" id="PF01546">
    <property type="entry name" value="Peptidase_M20"/>
    <property type="match status" value="1"/>
</dbReference>
<dbReference type="PANTHER" id="PTHR43808">
    <property type="entry name" value="ACETYLORNITHINE DEACETYLASE"/>
    <property type="match status" value="1"/>
</dbReference>
<proteinExistence type="predicted"/>
<gene>
    <name evidence="1" type="ORF">Scep_026816</name>
</gene>
<evidence type="ECO:0000313" key="2">
    <source>
        <dbReference type="Proteomes" id="UP001419268"/>
    </source>
</evidence>
<name>A0AAP0EP25_9MAGN</name>
<dbReference type="InterPro" id="IPR050072">
    <property type="entry name" value="Peptidase_M20A"/>
</dbReference>
<evidence type="ECO:0000313" key="1">
    <source>
        <dbReference type="EMBL" id="KAK9095347.1"/>
    </source>
</evidence>
<dbReference type="EMBL" id="JBBNAG010000011">
    <property type="protein sequence ID" value="KAK9095347.1"/>
    <property type="molecule type" value="Genomic_DNA"/>
</dbReference>
<dbReference type="Proteomes" id="UP001419268">
    <property type="component" value="Unassembled WGS sequence"/>
</dbReference>
<organism evidence="1 2">
    <name type="scientific">Stephania cephalantha</name>
    <dbReference type="NCBI Taxonomy" id="152367"/>
    <lineage>
        <taxon>Eukaryota</taxon>
        <taxon>Viridiplantae</taxon>
        <taxon>Streptophyta</taxon>
        <taxon>Embryophyta</taxon>
        <taxon>Tracheophyta</taxon>
        <taxon>Spermatophyta</taxon>
        <taxon>Magnoliopsida</taxon>
        <taxon>Ranunculales</taxon>
        <taxon>Menispermaceae</taxon>
        <taxon>Menispermoideae</taxon>
        <taxon>Cissampelideae</taxon>
        <taxon>Stephania</taxon>
    </lineage>
</organism>
<protein>
    <submittedName>
        <fullName evidence="1">Uncharacterized protein</fullName>
    </submittedName>
</protein>
<dbReference type="AlphaFoldDB" id="A0AAP0EP25"/>
<dbReference type="PANTHER" id="PTHR43808:SF3">
    <property type="entry name" value="ACETYLORNITHINE DEACETYLASE"/>
    <property type="match status" value="1"/>
</dbReference>
<sequence>MDLKQVLGDLDKDSYIDILSNLIGEAKFIQNNPPELIPEEDRVGKHVMDVLVPYSTSIGGPLIINHVSYVKGRGNIIVEYPGSDEDKVVSFVGSHMNVVPANPYQWVCTQFVHLGYFDPFSLSIDGDKLHGRGTTDRLGHVALLTELMKGLAEKKPKLKSIVVVVFIVNAENSIISGFGVDQLLEDRYLDRLKQGPLYWIDTADKQPCIGNVGYKLYGTTDGSIQSDPVTVL</sequence>
<reference evidence="1 2" key="1">
    <citation type="submission" date="2024-01" db="EMBL/GenBank/DDBJ databases">
        <title>Genome assemblies of Stephania.</title>
        <authorList>
            <person name="Yang L."/>
        </authorList>
    </citation>
    <scope>NUCLEOTIDE SEQUENCE [LARGE SCALE GENOMIC DNA]</scope>
    <source>
        <strain evidence="1">JXDWG</strain>
        <tissue evidence="1">Leaf</tissue>
    </source>
</reference>
<keyword evidence="2" id="KW-1185">Reference proteome</keyword>
<dbReference type="SUPFAM" id="SSF53187">
    <property type="entry name" value="Zn-dependent exopeptidases"/>
    <property type="match status" value="1"/>
</dbReference>
<dbReference type="InterPro" id="IPR002933">
    <property type="entry name" value="Peptidase_M20"/>
</dbReference>
<dbReference type="Gene3D" id="3.40.630.10">
    <property type="entry name" value="Zn peptidases"/>
    <property type="match status" value="1"/>
</dbReference>
<dbReference type="GO" id="GO:0016787">
    <property type="term" value="F:hydrolase activity"/>
    <property type="evidence" value="ECO:0007669"/>
    <property type="project" value="InterPro"/>
</dbReference>
<comment type="caution">
    <text evidence="1">The sequence shown here is derived from an EMBL/GenBank/DDBJ whole genome shotgun (WGS) entry which is preliminary data.</text>
</comment>